<comment type="caution">
    <text evidence="2">The sequence shown here is derived from an EMBL/GenBank/DDBJ whole genome shotgun (WGS) entry which is preliminary data.</text>
</comment>
<evidence type="ECO:0000256" key="1">
    <source>
        <dbReference type="SAM" id="MobiDB-lite"/>
    </source>
</evidence>
<evidence type="ECO:0000313" key="2">
    <source>
        <dbReference type="EMBL" id="KAJ5106466.1"/>
    </source>
</evidence>
<feature type="region of interest" description="Disordered" evidence="1">
    <location>
        <begin position="1"/>
        <end position="42"/>
    </location>
</feature>
<name>A0A9W9FU25_9EURO</name>
<keyword evidence="3" id="KW-1185">Reference proteome</keyword>
<dbReference type="EMBL" id="JAPQKH010000003">
    <property type="protein sequence ID" value="KAJ5106466.1"/>
    <property type="molecule type" value="Genomic_DNA"/>
</dbReference>
<reference evidence="2" key="2">
    <citation type="journal article" date="2023" name="IMA Fungus">
        <title>Comparative genomic study of the Penicillium genus elucidates a diverse pangenome and 15 lateral gene transfer events.</title>
        <authorList>
            <person name="Petersen C."/>
            <person name="Sorensen T."/>
            <person name="Nielsen M.R."/>
            <person name="Sondergaard T.E."/>
            <person name="Sorensen J.L."/>
            <person name="Fitzpatrick D.A."/>
            <person name="Frisvad J.C."/>
            <person name="Nielsen K.L."/>
        </authorList>
    </citation>
    <scope>NUCLEOTIDE SEQUENCE</scope>
    <source>
        <strain evidence="2">IBT 30069</strain>
    </source>
</reference>
<dbReference type="AlphaFoldDB" id="A0A9W9FU25"/>
<organism evidence="2 3">
    <name type="scientific">Penicillium angulare</name>
    <dbReference type="NCBI Taxonomy" id="116970"/>
    <lineage>
        <taxon>Eukaryota</taxon>
        <taxon>Fungi</taxon>
        <taxon>Dikarya</taxon>
        <taxon>Ascomycota</taxon>
        <taxon>Pezizomycotina</taxon>
        <taxon>Eurotiomycetes</taxon>
        <taxon>Eurotiomycetidae</taxon>
        <taxon>Eurotiales</taxon>
        <taxon>Aspergillaceae</taxon>
        <taxon>Penicillium</taxon>
    </lineage>
</organism>
<gene>
    <name evidence="2" type="ORF">N7456_003141</name>
</gene>
<protein>
    <submittedName>
        <fullName evidence="2">Uncharacterized protein</fullName>
    </submittedName>
</protein>
<proteinExistence type="predicted"/>
<dbReference type="Proteomes" id="UP001149165">
    <property type="component" value="Unassembled WGS sequence"/>
</dbReference>
<sequence length="89" mass="10029">MARGKCGPPTFAKREFLKLSSPPPPRTQRPTADTNENSQPVRALKPVYMHSRRLREHDELTFPFFLAFSADVGHSKTPDSPPIANLESR</sequence>
<accession>A0A9W9FU25</accession>
<reference evidence="2" key="1">
    <citation type="submission" date="2022-11" db="EMBL/GenBank/DDBJ databases">
        <authorList>
            <person name="Petersen C."/>
        </authorList>
    </citation>
    <scope>NUCLEOTIDE SEQUENCE</scope>
    <source>
        <strain evidence="2">IBT 30069</strain>
    </source>
</reference>
<evidence type="ECO:0000313" key="3">
    <source>
        <dbReference type="Proteomes" id="UP001149165"/>
    </source>
</evidence>